<evidence type="ECO:0000256" key="1">
    <source>
        <dbReference type="SAM" id="Phobius"/>
    </source>
</evidence>
<gene>
    <name evidence="2" type="ORF">LPAF129_17370</name>
</gene>
<protein>
    <submittedName>
        <fullName evidence="2">Uncharacterized protein</fullName>
    </submittedName>
</protein>
<dbReference type="Proteomes" id="UP001055149">
    <property type="component" value="Unassembled WGS sequence"/>
</dbReference>
<evidence type="ECO:0000313" key="3">
    <source>
        <dbReference type="Proteomes" id="UP001055149"/>
    </source>
</evidence>
<accession>A0ABQ5JJD8</accession>
<sequence length="61" mass="7352">MSFSKKLVLYFILFVSLLVVLGYTLFMCTYFLVNFGWQTFFLALLGLPVFLFFFNFLWREV</sequence>
<reference evidence="2" key="1">
    <citation type="journal article" date="2022" name="Int. J. Syst. Evol. Microbiol.">
        <title>A novel species of lactic acid bacteria, Ligilactobacillus pabuli sp. nov., isolated from alfalfa silage.</title>
        <authorList>
            <person name="Tohno M."/>
            <person name="Tanizawa Y."/>
            <person name="Sawada H."/>
            <person name="Sakamoto M."/>
            <person name="Ohkuma M."/>
            <person name="Kobayashi H."/>
        </authorList>
    </citation>
    <scope>NUCLEOTIDE SEQUENCE</scope>
    <source>
        <strain evidence="2">AF129</strain>
    </source>
</reference>
<name>A0ABQ5JJD8_9LACO</name>
<organism evidence="2 3">
    <name type="scientific">Ligilactobacillus pabuli</name>
    <dbReference type="NCBI Taxonomy" id="2886039"/>
    <lineage>
        <taxon>Bacteria</taxon>
        <taxon>Bacillati</taxon>
        <taxon>Bacillota</taxon>
        <taxon>Bacilli</taxon>
        <taxon>Lactobacillales</taxon>
        <taxon>Lactobacillaceae</taxon>
        <taxon>Ligilactobacillus</taxon>
    </lineage>
</organism>
<feature type="transmembrane region" description="Helical" evidence="1">
    <location>
        <begin position="7"/>
        <end position="33"/>
    </location>
</feature>
<feature type="transmembrane region" description="Helical" evidence="1">
    <location>
        <begin position="39"/>
        <end position="58"/>
    </location>
</feature>
<dbReference type="EMBL" id="BQXH01000018">
    <property type="protein sequence ID" value="GKS82051.1"/>
    <property type="molecule type" value="Genomic_DNA"/>
</dbReference>
<proteinExistence type="predicted"/>
<keyword evidence="1" id="KW-0472">Membrane</keyword>
<keyword evidence="3" id="KW-1185">Reference proteome</keyword>
<comment type="caution">
    <text evidence="2">The sequence shown here is derived from an EMBL/GenBank/DDBJ whole genome shotgun (WGS) entry which is preliminary data.</text>
</comment>
<evidence type="ECO:0000313" key="2">
    <source>
        <dbReference type="EMBL" id="GKS82051.1"/>
    </source>
</evidence>
<keyword evidence="1" id="KW-1133">Transmembrane helix</keyword>
<keyword evidence="1" id="KW-0812">Transmembrane</keyword>